<name>A0A2S1R951_9ACTN</name>
<feature type="chain" id="PRO_5038643804" evidence="2">
    <location>
        <begin position="22"/>
        <end position="540"/>
    </location>
</feature>
<dbReference type="AlphaFoldDB" id="A0A2S1R951"/>
<sequence>MLARYLSILFLLLLSASPAAAGAAPLTGLSEGSLASGSVSLSSGSDSLTTEPSYDPVDPGSGKLIASSGFDVTRDGFSFDNWGPGSDEHRRSLTPAAMQSLFGDDICARIVNGECVLSAPGAALESTANEMAAGGHCYGMAALAGLFHTGGLDKADYLPPGQTVFEAQPSDALDRLISRYWAAQISSPSSTATTQNSVAQTVRKLMSAWARGDNFILSFFDADGAGGHAVTPIALRDLGAGRIGIVVYDNNFPGVEKIFVTNPVTDSWYYTTATNPSEPAYLYVGSRANRLHLTPLRATTQIHECPVCADAGDDSVTVLVKRAPGTGDETSDEPAIRLTTPAGGPVPGLKPLGFISTMDSFAAVVPEDAAFDITMGNAGSGPAAVWDVTLFGDGWTNEVDGISLGSGDSATVSVSADQRHLGLRSTARLEPVLAIAEEQADWSVEGVARNLSLAPGTGASVKRQLDGDFVFALDGEGPDGSTEIVVLRRDVERDYIVRTPGPVTIPVGASASVAASSWDGTASLVARVEGVGVSREYPLG</sequence>
<gene>
    <name evidence="3" type="ORF">A6035_11900</name>
</gene>
<evidence type="ECO:0000313" key="3">
    <source>
        <dbReference type="EMBL" id="AWH92761.1"/>
    </source>
</evidence>
<feature type="region of interest" description="Disordered" evidence="1">
    <location>
        <begin position="323"/>
        <end position="342"/>
    </location>
</feature>
<keyword evidence="4" id="KW-1185">Reference proteome</keyword>
<organism evidence="3 4">
    <name type="scientific">Dietzia lutea</name>
    <dbReference type="NCBI Taxonomy" id="546160"/>
    <lineage>
        <taxon>Bacteria</taxon>
        <taxon>Bacillati</taxon>
        <taxon>Actinomycetota</taxon>
        <taxon>Actinomycetes</taxon>
        <taxon>Mycobacteriales</taxon>
        <taxon>Dietziaceae</taxon>
        <taxon>Dietzia</taxon>
    </lineage>
</organism>
<proteinExistence type="predicted"/>
<evidence type="ECO:0000256" key="1">
    <source>
        <dbReference type="SAM" id="MobiDB-lite"/>
    </source>
</evidence>
<reference evidence="3 4" key="1">
    <citation type="submission" date="2016-04" db="EMBL/GenBank/DDBJ databases">
        <title>Complete genome sequence of Dietzia lutea YIM 80766T, a strain isolated from desert soil in Egypt.</title>
        <authorList>
            <person name="Zhao J."/>
            <person name="Hu B."/>
            <person name="Geng S."/>
            <person name="Nie Y."/>
            <person name="Tang Y."/>
        </authorList>
    </citation>
    <scope>NUCLEOTIDE SEQUENCE [LARGE SCALE GENOMIC DNA]</scope>
    <source>
        <strain evidence="3 4">YIM 80766</strain>
    </source>
</reference>
<feature type="region of interest" description="Disordered" evidence="1">
    <location>
        <begin position="41"/>
        <end position="60"/>
    </location>
</feature>
<protein>
    <submittedName>
        <fullName evidence="3">Uncharacterized protein</fullName>
    </submittedName>
</protein>
<accession>A0A2S1R951</accession>
<evidence type="ECO:0000256" key="2">
    <source>
        <dbReference type="SAM" id="SignalP"/>
    </source>
</evidence>
<dbReference type="KEGG" id="dlu:A6035_11900"/>
<dbReference type="Proteomes" id="UP000244928">
    <property type="component" value="Chromosome"/>
</dbReference>
<evidence type="ECO:0000313" key="4">
    <source>
        <dbReference type="Proteomes" id="UP000244928"/>
    </source>
</evidence>
<keyword evidence="2" id="KW-0732">Signal</keyword>
<feature type="signal peptide" evidence="2">
    <location>
        <begin position="1"/>
        <end position="21"/>
    </location>
</feature>
<dbReference type="EMBL" id="CP015449">
    <property type="protein sequence ID" value="AWH92761.1"/>
    <property type="molecule type" value="Genomic_DNA"/>
</dbReference>